<name>A0A0W8FJD1_9ZZZZ</name>
<organism evidence="1">
    <name type="scientific">hydrocarbon metagenome</name>
    <dbReference type="NCBI Taxonomy" id="938273"/>
    <lineage>
        <taxon>unclassified sequences</taxon>
        <taxon>metagenomes</taxon>
        <taxon>ecological metagenomes</taxon>
    </lineage>
</organism>
<protein>
    <submittedName>
        <fullName evidence="1">Uncharacterized protein</fullName>
    </submittedName>
</protein>
<proteinExistence type="predicted"/>
<dbReference type="AlphaFoldDB" id="A0A0W8FJD1"/>
<dbReference type="EMBL" id="LNQE01001149">
    <property type="protein sequence ID" value="KUG20722.1"/>
    <property type="molecule type" value="Genomic_DNA"/>
</dbReference>
<reference evidence="1" key="1">
    <citation type="journal article" date="2015" name="Proc. Natl. Acad. Sci. U.S.A.">
        <title>Networks of energetic and metabolic interactions define dynamics in microbial communities.</title>
        <authorList>
            <person name="Embree M."/>
            <person name="Liu J.K."/>
            <person name="Al-Bassam M.M."/>
            <person name="Zengler K."/>
        </authorList>
    </citation>
    <scope>NUCLEOTIDE SEQUENCE</scope>
</reference>
<gene>
    <name evidence="1" type="ORF">ASZ90_009541</name>
</gene>
<sequence>MINAIREFCLRGGVLQAGQINRPNPAAPVSPGVGRTGIGEIRRDCAHDCDAIPS</sequence>
<accession>A0A0W8FJD1</accession>
<evidence type="ECO:0000313" key="1">
    <source>
        <dbReference type="EMBL" id="KUG20722.1"/>
    </source>
</evidence>
<comment type="caution">
    <text evidence="1">The sequence shown here is derived from an EMBL/GenBank/DDBJ whole genome shotgun (WGS) entry which is preliminary data.</text>
</comment>